<dbReference type="CDD" id="cd13857">
    <property type="entry name" value="CuRO_1_Diphenol_Ox"/>
    <property type="match status" value="1"/>
</dbReference>
<dbReference type="Pfam" id="PF07732">
    <property type="entry name" value="Cu-oxidase_3"/>
    <property type="match status" value="1"/>
</dbReference>
<sequence length="235" mass="26362">MLSVFTLVTANPGTTRRRNDDLVRPRLDQLSLSPDFKITDEPTTREYYWTITMQEGAPDGFYRQMLVVNGQYPGPTIEANEGDTIIVHVKNRIPRLGTSLHWHGIFQNGSAWMDGPAGITQCPIPSGDSFTYKFKIEGQYGTFWWHAHAGGQLTDGLHGALIIHSVNDPWKRGVDYDYDQILIMGDWYHNTSAEILKALDTPQGYLGSQASPPPYSAMFNGFGTWNCKKFDIVSG</sequence>
<keyword evidence="2" id="KW-0186">Copper</keyword>
<evidence type="ECO:0000313" key="6">
    <source>
        <dbReference type="Proteomes" id="UP000663850"/>
    </source>
</evidence>
<accession>A0A8H3CTU5</accession>
<evidence type="ECO:0000313" key="5">
    <source>
        <dbReference type="EMBL" id="CAE6498766.1"/>
    </source>
</evidence>
<dbReference type="PANTHER" id="PTHR11709:SF414">
    <property type="entry name" value="ADR239WP"/>
    <property type="match status" value="1"/>
</dbReference>
<keyword evidence="3" id="KW-0325">Glycoprotein</keyword>
<feature type="domain" description="Plastocyanin-like" evidence="4">
    <location>
        <begin position="51"/>
        <end position="165"/>
    </location>
</feature>
<name>A0A8H3CTU5_9AGAM</name>
<dbReference type="AlphaFoldDB" id="A0A8H3CTU5"/>
<comment type="caution">
    <text evidence="5">The sequence shown here is derived from an EMBL/GenBank/DDBJ whole genome shotgun (WGS) entry which is preliminary data.</text>
</comment>
<dbReference type="GO" id="GO:0016491">
    <property type="term" value="F:oxidoreductase activity"/>
    <property type="evidence" value="ECO:0007669"/>
    <property type="project" value="TreeGrafter"/>
</dbReference>
<comment type="similarity">
    <text evidence="1">Belongs to the multicopper oxidase family.</text>
</comment>
<proteinExistence type="inferred from homology"/>
<evidence type="ECO:0000256" key="3">
    <source>
        <dbReference type="ARBA" id="ARBA00023180"/>
    </source>
</evidence>
<evidence type="ECO:0000259" key="4">
    <source>
        <dbReference type="Pfam" id="PF07732"/>
    </source>
</evidence>
<dbReference type="PANTHER" id="PTHR11709">
    <property type="entry name" value="MULTI-COPPER OXIDASE"/>
    <property type="match status" value="1"/>
</dbReference>
<dbReference type="Gene3D" id="2.60.40.420">
    <property type="entry name" value="Cupredoxins - blue copper proteins"/>
    <property type="match status" value="2"/>
</dbReference>
<dbReference type="InterPro" id="IPR045087">
    <property type="entry name" value="Cu-oxidase_fam"/>
</dbReference>
<dbReference type="SUPFAM" id="SSF49503">
    <property type="entry name" value="Cupredoxins"/>
    <property type="match status" value="1"/>
</dbReference>
<dbReference type="InterPro" id="IPR008972">
    <property type="entry name" value="Cupredoxin"/>
</dbReference>
<reference evidence="5" key="1">
    <citation type="submission" date="2021-01" db="EMBL/GenBank/DDBJ databases">
        <authorList>
            <person name="Kaushik A."/>
        </authorList>
    </citation>
    <scope>NUCLEOTIDE SEQUENCE</scope>
    <source>
        <strain evidence="5">Type strain: AG8-Rh-89/</strain>
    </source>
</reference>
<dbReference type="InterPro" id="IPR011707">
    <property type="entry name" value="Cu-oxidase-like_N"/>
</dbReference>
<dbReference type="Proteomes" id="UP000663850">
    <property type="component" value="Unassembled WGS sequence"/>
</dbReference>
<protein>
    <recommendedName>
        <fullName evidence="4">Plastocyanin-like domain-containing protein</fullName>
    </recommendedName>
</protein>
<dbReference type="EMBL" id="CAJMWZ010004995">
    <property type="protein sequence ID" value="CAE6498766.1"/>
    <property type="molecule type" value="Genomic_DNA"/>
</dbReference>
<evidence type="ECO:0000256" key="1">
    <source>
        <dbReference type="ARBA" id="ARBA00010609"/>
    </source>
</evidence>
<gene>
    <name evidence="5" type="ORF">RDB_LOCUS92625</name>
</gene>
<dbReference type="GO" id="GO:0005507">
    <property type="term" value="F:copper ion binding"/>
    <property type="evidence" value="ECO:0007669"/>
    <property type="project" value="InterPro"/>
</dbReference>
<evidence type="ECO:0000256" key="2">
    <source>
        <dbReference type="ARBA" id="ARBA00023008"/>
    </source>
</evidence>
<organism evidence="5 6">
    <name type="scientific">Rhizoctonia solani</name>
    <dbReference type="NCBI Taxonomy" id="456999"/>
    <lineage>
        <taxon>Eukaryota</taxon>
        <taxon>Fungi</taxon>
        <taxon>Dikarya</taxon>
        <taxon>Basidiomycota</taxon>
        <taxon>Agaricomycotina</taxon>
        <taxon>Agaricomycetes</taxon>
        <taxon>Cantharellales</taxon>
        <taxon>Ceratobasidiaceae</taxon>
        <taxon>Rhizoctonia</taxon>
    </lineage>
</organism>